<keyword evidence="7" id="KW-1133">Transmembrane helix</keyword>
<evidence type="ECO:0000256" key="7">
    <source>
        <dbReference type="ARBA" id="ARBA00022989"/>
    </source>
</evidence>
<evidence type="ECO:0000256" key="3">
    <source>
        <dbReference type="ARBA" id="ARBA00022448"/>
    </source>
</evidence>
<evidence type="ECO:0000313" key="10">
    <source>
        <dbReference type="EMBL" id="CEP21555.1"/>
    </source>
</evidence>
<reference evidence="11" key="1">
    <citation type="journal article" date="2015" name="J. Biotechnol.">
        <title>The structure of the Cyberlindnera jadinii genome and its relation to Candida utilis analyzed by the occurrence of single nucleotide polymorphisms.</title>
        <authorList>
            <person name="Rupp O."/>
            <person name="Brinkrolf K."/>
            <person name="Buerth C."/>
            <person name="Kunigo M."/>
            <person name="Schneider J."/>
            <person name="Jaenicke S."/>
            <person name="Goesmann A."/>
            <person name="Puehler A."/>
            <person name="Jaeger K.-E."/>
            <person name="Ernst J.F."/>
        </authorList>
    </citation>
    <scope>NUCLEOTIDE SEQUENCE [LARGE SCALE GENOMIC DNA]</scope>
    <source>
        <strain evidence="11">ATCC 18201 / CBS 1600 / BCRC 20928 / JCM 3617 / NBRC 0987 / NRRL Y-1542</strain>
    </source>
</reference>
<name>A0A0H5C162_CYBJN</name>
<dbReference type="AlphaFoldDB" id="A0A0H5C162"/>
<dbReference type="InterPro" id="IPR050173">
    <property type="entry name" value="ABC_transporter_C-like"/>
</dbReference>
<dbReference type="InterPro" id="IPR027417">
    <property type="entry name" value="P-loop_NTPase"/>
</dbReference>
<evidence type="ECO:0000256" key="6">
    <source>
        <dbReference type="ARBA" id="ARBA00022840"/>
    </source>
</evidence>
<dbReference type="GO" id="GO:0042626">
    <property type="term" value="F:ATPase-coupled transmembrane transporter activity"/>
    <property type="evidence" value="ECO:0007669"/>
    <property type="project" value="TreeGrafter"/>
</dbReference>
<gene>
    <name evidence="10" type="ORF">BN1211_1685</name>
</gene>
<dbReference type="FunFam" id="3.40.50.300:FF:000630">
    <property type="entry name" value="ATP-binding cassette (ABC) transporter, putative"/>
    <property type="match status" value="1"/>
</dbReference>
<dbReference type="PANTHER" id="PTHR24223:SF456">
    <property type="entry name" value="MULTIDRUG RESISTANCE-ASSOCIATED PROTEIN LETHAL(2)03659"/>
    <property type="match status" value="1"/>
</dbReference>
<keyword evidence="8" id="KW-0472">Membrane</keyword>
<dbReference type="PANTHER" id="PTHR24223">
    <property type="entry name" value="ATP-BINDING CASSETTE SUB-FAMILY C"/>
    <property type="match status" value="1"/>
</dbReference>
<dbReference type="PROSITE" id="PS00211">
    <property type="entry name" value="ABC_TRANSPORTER_1"/>
    <property type="match status" value="1"/>
</dbReference>
<accession>A0A0H5C162</accession>
<dbReference type="GO" id="GO:0016887">
    <property type="term" value="F:ATP hydrolysis activity"/>
    <property type="evidence" value="ECO:0007669"/>
    <property type="project" value="InterPro"/>
</dbReference>
<comment type="similarity">
    <text evidence="2">Belongs to the ABC transporter superfamily. ABCC family. Conjugate transporter (TC 3.A.1.208) subfamily.</text>
</comment>
<sequence>MTALYRICEPEKGTIEIDGINTLQIGLYDLRSNLTIIPQEPVLFRGTIRQNLDPFNTTSDEKLYEALIKAGCITASELKDIGTSSHDLMFHLDSFVEDNGANYSLGQRQVLALCRALIKKTKILILDEATSNMDYETDARIQNIIKREFTDCTILSIAHRLKTIVNYDRILVMDKGRCVEFDTPWTLFNTKDSIFRSMCDKSHIVSSDFDSRE</sequence>
<dbReference type="GO" id="GO:0005524">
    <property type="term" value="F:ATP binding"/>
    <property type="evidence" value="ECO:0007669"/>
    <property type="project" value="UniProtKB-KW"/>
</dbReference>
<evidence type="ECO:0000256" key="2">
    <source>
        <dbReference type="ARBA" id="ARBA00009726"/>
    </source>
</evidence>
<dbReference type="Proteomes" id="UP000038830">
    <property type="component" value="Unassembled WGS sequence"/>
</dbReference>
<proteinExistence type="inferred from homology"/>
<dbReference type="SUPFAM" id="SSF52540">
    <property type="entry name" value="P-loop containing nucleoside triphosphate hydrolases"/>
    <property type="match status" value="1"/>
</dbReference>
<dbReference type="GO" id="GO:0016020">
    <property type="term" value="C:membrane"/>
    <property type="evidence" value="ECO:0007669"/>
    <property type="project" value="UniProtKB-SubCell"/>
</dbReference>
<evidence type="ECO:0000256" key="1">
    <source>
        <dbReference type="ARBA" id="ARBA00004141"/>
    </source>
</evidence>
<keyword evidence="6" id="KW-0067">ATP-binding</keyword>
<evidence type="ECO:0000259" key="9">
    <source>
        <dbReference type="Pfam" id="PF00005"/>
    </source>
</evidence>
<keyword evidence="5" id="KW-0547">Nucleotide-binding</keyword>
<organism evidence="10 11">
    <name type="scientific">Cyberlindnera jadinii (strain ATCC 18201 / CBS 1600 / BCRC 20928 / JCM 3617 / NBRC 0987 / NRRL Y-1542)</name>
    <name type="common">Torula yeast</name>
    <name type="synonym">Candida utilis</name>
    <dbReference type="NCBI Taxonomy" id="983966"/>
    <lineage>
        <taxon>Eukaryota</taxon>
        <taxon>Fungi</taxon>
        <taxon>Dikarya</taxon>
        <taxon>Ascomycota</taxon>
        <taxon>Saccharomycotina</taxon>
        <taxon>Saccharomycetes</taxon>
        <taxon>Phaffomycetales</taxon>
        <taxon>Phaffomycetaceae</taxon>
        <taxon>Cyberlindnera</taxon>
    </lineage>
</organism>
<dbReference type="InterPro" id="IPR003439">
    <property type="entry name" value="ABC_transporter-like_ATP-bd"/>
</dbReference>
<dbReference type="Gene3D" id="3.40.50.300">
    <property type="entry name" value="P-loop containing nucleotide triphosphate hydrolases"/>
    <property type="match status" value="1"/>
</dbReference>
<evidence type="ECO:0000256" key="5">
    <source>
        <dbReference type="ARBA" id="ARBA00022741"/>
    </source>
</evidence>
<evidence type="ECO:0000256" key="4">
    <source>
        <dbReference type="ARBA" id="ARBA00022692"/>
    </source>
</evidence>
<dbReference type="EMBL" id="CDQK01000002">
    <property type="protein sequence ID" value="CEP21555.1"/>
    <property type="molecule type" value="Genomic_DNA"/>
</dbReference>
<dbReference type="Pfam" id="PF00005">
    <property type="entry name" value="ABC_tran"/>
    <property type="match status" value="1"/>
</dbReference>
<comment type="subcellular location">
    <subcellularLocation>
        <location evidence="1">Membrane</location>
        <topology evidence="1">Multi-pass membrane protein</topology>
    </subcellularLocation>
</comment>
<evidence type="ECO:0000313" key="11">
    <source>
        <dbReference type="Proteomes" id="UP000038830"/>
    </source>
</evidence>
<evidence type="ECO:0000256" key="8">
    <source>
        <dbReference type="ARBA" id="ARBA00023136"/>
    </source>
</evidence>
<feature type="domain" description="ABC transporter" evidence="9">
    <location>
        <begin position="3"/>
        <end position="131"/>
    </location>
</feature>
<keyword evidence="4" id="KW-0812">Transmembrane</keyword>
<dbReference type="InterPro" id="IPR017871">
    <property type="entry name" value="ABC_transporter-like_CS"/>
</dbReference>
<protein>
    <recommendedName>
        <fullName evidence="9">ABC transporter domain-containing protein</fullName>
    </recommendedName>
</protein>
<keyword evidence="3" id="KW-0813">Transport</keyword>